<name>A0AAV5A2X3_9AGAM</name>
<feature type="compositionally biased region" description="Basic and acidic residues" evidence="1">
    <location>
        <begin position="355"/>
        <end position="368"/>
    </location>
</feature>
<dbReference type="Proteomes" id="UP001050691">
    <property type="component" value="Unassembled WGS sequence"/>
</dbReference>
<reference evidence="2" key="1">
    <citation type="submission" date="2021-10" db="EMBL/GenBank/DDBJ databases">
        <title>De novo Genome Assembly of Clathrus columnatus (Basidiomycota, Fungi) Using Illumina and Nanopore Sequence Data.</title>
        <authorList>
            <person name="Ogiso-Tanaka E."/>
            <person name="Itagaki H."/>
            <person name="Hosoya T."/>
            <person name="Hosaka K."/>
        </authorList>
    </citation>
    <scope>NUCLEOTIDE SEQUENCE</scope>
    <source>
        <strain evidence="2">MO-923</strain>
    </source>
</reference>
<feature type="region of interest" description="Disordered" evidence="1">
    <location>
        <begin position="323"/>
        <end position="368"/>
    </location>
</feature>
<evidence type="ECO:0000313" key="2">
    <source>
        <dbReference type="EMBL" id="GJJ07609.1"/>
    </source>
</evidence>
<protein>
    <submittedName>
        <fullName evidence="2">Uncharacterized protein</fullName>
    </submittedName>
</protein>
<comment type="caution">
    <text evidence="2">The sequence shown here is derived from an EMBL/GenBank/DDBJ whole genome shotgun (WGS) entry which is preliminary data.</text>
</comment>
<evidence type="ECO:0000313" key="3">
    <source>
        <dbReference type="Proteomes" id="UP001050691"/>
    </source>
</evidence>
<keyword evidence="3" id="KW-1185">Reference proteome</keyword>
<organism evidence="2 3">
    <name type="scientific">Clathrus columnatus</name>
    <dbReference type="NCBI Taxonomy" id="1419009"/>
    <lineage>
        <taxon>Eukaryota</taxon>
        <taxon>Fungi</taxon>
        <taxon>Dikarya</taxon>
        <taxon>Basidiomycota</taxon>
        <taxon>Agaricomycotina</taxon>
        <taxon>Agaricomycetes</taxon>
        <taxon>Phallomycetidae</taxon>
        <taxon>Phallales</taxon>
        <taxon>Clathraceae</taxon>
        <taxon>Clathrus</taxon>
    </lineage>
</organism>
<accession>A0AAV5A2X3</accession>
<sequence>MSQTPESNGKILLPAFLKILTSTGLSMNNAMSTASKMQALYKTHNTPALLATLTDSRLSDLHISEKEQRRLILSAIKKAGFKTEPKDPAILAASARDLAESSSRHGSTKNQSPRKRKRVESGDINEFLPEPPKEEKGYGAFDFKEVLDEKALMTRAAVVNRAPVMTAWAAIVACRMGFKQEEALSIASVYTEMNAISKGVTLGIYEQRKNEGLEASEDSGQPYVDFMGRRQRIPLYKTEEDQWRALLKGDPIPPSTAYRYITNAFRQTTSHIVGAMRLVAESYEPQELNRIAFGLYADFRPEVDGWGKKAEIKCSTILTHKRHHSSLHDSSKLPTVNIGKTDDEAKNMSPAPFEESSKRPRIEVNHNE</sequence>
<dbReference type="EMBL" id="BPWL01000002">
    <property type="protein sequence ID" value="GJJ07609.1"/>
    <property type="molecule type" value="Genomic_DNA"/>
</dbReference>
<feature type="region of interest" description="Disordered" evidence="1">
    <location>
        <begin position="95"/>
        <end position="133"/>
    </location>
</feature>
<dbReference type="AlphaFoldDB" id="A0AAV5A2X3"/>
<evidence type="ECO:0000256" key="1">
    <source>
        <dbReference type="SAM" id="MobiDB-lite"/>
    </source>
</evidence>
<proteinExistence type="predicted"/>
<gene>
    <name evidence="2" type="ORF">Clacol_001812</name>
</gene>